<comment type="subcellular location">
    <subcellularLocation>
        <location evidence="1">Cell membrane</location>
        <topology evidence="1">Multi-pass membrane protein</topology>
    </subcellularLocation>
</comment>
<keyword evidence="4 7" id="KW-0812">Transmembrane</keyword>
<dbReference type="InterPro" id="IPR051125">
    <property type="entry name" value="ABC-4/HrtB_transporter"/>
</dbReference>
<proteinExistence type="predicted"/>
<sequence length="396" mass="42667">MYHIALKMLGGDRTKFTTLILGVTFTAFLVSFAVSYFCGFMTRGFALISETPGDIWVMDPAVSSVEQTTNLSESAILRVRSVPGVSSAMPLLLGSAEVRFPNGSFQSFQIIGADNSSLAGLPRTEGLNYPALRQPGQVMVDDGGTENKLLTPLHAADIWPRDGRSRTGVAMRRLANGDQLELNDHRISIAGVSNTHPRYPAKPLMYMTLANAHRILPAERRQISFLLVSAAPDINPQTLAARIEQQTGLKARTASDFKTDTVHWYLLNSEDVGDVMSMLILAIAVGFGVTGVMLYMFTSESLKQYAVLSALGTLPSQLLKMVFLQAGVCGLSGAGIGTGLCAVADLFLHESDYPFRMMWFAPLAGGGMVILTGIIAAVFSARPVLRLEPATVFAGR</sequence>
<evidence type="ECO:0000256" key="7">
    <source>
        <dbReference type="SAM" id="Phobius"/>
    </source>
</evidence>
<evidence type="ECO:0000313" key="10">
    <source>
        <dbReference type="EMBL" id="NVO78400.1"/>
    </source>
</evidence>
<evidence type="ECO:0000256" key="6">
    <source>
        <dbReference type="ARBA" id="ARBA00023136"/>
    </source>
</evidence>
<dbReference type="PANTHER" id="PTHR43738:SF1">
    <property type="entry name" value="HEMIN TRANSPORT SYSTEM PERMEASE PROTEIN HRTB-RELATED"/>
    <property type="match status" value="1"/>
</dbReference>
<feature type="transmembrane region" description="Helical" evidence="7">
    <location>
        <begin position="275"/>
        <end position="298"/>
    </location>
</feature>
<dbReference type="RefSeq" id="WP_176803909.1">
    <property type="nucleotide sequence ID" value="NZ_JABXYJ010000005.1"/>
</dbReference>
<keyword evidence="11" id="KW-1185">Reference proteome</keyword>
<accession>A0A850QNY5</accession>
<dbReference type="EMBL" id="JABXYJ010000005">
    <property type="protein sequence ID" value="NVO78400.1"/>
    <property type="molecule type" value="Genomic_DNA"/>
</dbReference>
<dbReference type="PANTHER" id="PTHR43738">
    <property type="entry name" value="ABC TRANSPORTER, MEMBRANE PROTEIN"/>
    <property type="match status" value="1"/>
</dbReference>
<evidence type="ECO:0000256" key="3">
    <source>
        <dbReference type="ARBA" id="ARBA00022475"/>
    </source>
</evidence>
<feature type="transmembrane region" description="Helical" evidence="7">
    <location>
        <begin position="359"/>
        <end position="379"/>
    </location>
</feature>
<keyword evidence="5 7" id="KW-1133">Transmembrane helix</keyword>
<reference evidence="10 11" key="1">
    <citation type="submission" date="2020-06" db="EMBL/GenBank/DDBJ databases">
        <authorList>
            <person name="Qiu C."/>
            <person name="Liu Z."/>
        </authorList>
    </citation>
    <scope>NUCLEOTIDE SEQUENCE [LARGE SCALE GENOMIC DNA]</scope>
    <source>
        <strain evidence="10 11">EM 1</strain>
    </source>
</reference>
<protein>
    <submittedName>
        <fullName evidence="10">ABC transporter permease</fullName>
    </submittedName>
</protein>
<evidence type="ECO:0000256" key="4">
    <source>
        <dbReference type="ARBA" id="ARBA00022692"/>
    </source>
</evidence>
<dbReference type="InterPro" id="IPR025857">
    <property type="entry name" value="MacB_PCD"/>
</dbReference>
<organism evidence="10 11">
    <name type="scientific">Undibacterium oligocarboniphilum</name>
    <dbReference type="NCBI Taxonomy" id="666702"/>
    <lineage>
        <taxon>Bacteria</taxon>
        <taxon>Pseudomonadati</taxon>
        <taxon>Pseudomonadota</taxon>
        <taxon>Betaproteobacteria</taxon>
        <taxon>Burkholderiales</taxon>
        <taxon>Oxalobacteraceae</taxon>
        <taxon>Undibacterium</taxon>
    </lineage>
</organism>
<feature type="transmembrane region" description="Helical" evidence="7">
    <location>
        <begin position="318"/>
        <end position="347"/>
    </location>
</feature>
<dbReference type="Proteomes" id="UP000588051">
    <property type="component" value="Unassembled WGS sequence"/>
</dbReference>
<evidence type="ECO:0000256" key="1">
    <source>
        <dbReference type="ARBA" id="ARBA00004651"/>
    </source>
</evidence>
<evidence type="ECO:0000256" key="2">
    <source>
        <dbReference type="ARBA" id="ARBA00022448"/>
    </source>
</evidence>
<feature type="transmembrane region" description="Helical" evidence="7">
    <location>
        <begin position="16"/>
        <end position="38"/>
    </location>
</feature>
<name>A0A850QNY5_9BURK</name>
<feature type="domain" description="ABC3 transporter permease C-terminal" evidence="8">
    <location>
        <begin position="277"/>
        <end position="389"/>
    </location>
</feature>
<keyword evidence="3" id="KW-1003">Cell membrane</keyword>
<evidence type="ECO:0000313" key="11">
    <source>
        <dbReference type="Proteomes" id="UP000588051"/>
    </source>
</evidence>
<gene>
    <name evidence="10" type="ORF">HV832_11220</name>
</gene>
<dbReference type="Pfam" id="PF02687">
    <property type="entry name" value="FtsX"/>
    <property type="match status" value="1"/>
</dbReference>
<dbReference type="GO" id="GO:0005886">
    <property type="term" value="C:plasma membrane"/>
    <property type="evidence" value="ECO:0007669"/>
    <property type="project" value="UniProtKB-SubCell"/>
</dbReference>
<evidence type="ECO:0000259" key="9">
    <source>
        <dbReference type="Pfam" id="PF12704"/>
    </source>
</evidence>
<evidence type="ECO:0000259" key="8">
    <source>
        <dbReference type="Pfam" id="PF02687"/>
    </source>
</evidence>
<dbReference type="Pfam" id="PF12704">
    <property type="entry name" value="MacB_PCD"/>
    <property type="match status" value="1"/>
</dbReference>
<keyword evidence="6 7" id="KW-0472">Membrane</keyword>
<feature type="domain" description="MacB-like periplasmic core" evidence="9">
    <location>
        <begin position="20"/>
        <end position="245"/>
    </location>
</feature>
<comment type="caution">
    <text evidence="10">The sequence shown here is derived from an EMBL/GenBank/DDBJ whole genome shotgun (WGS) entry which is preliminary data.</text>
</comment>
<evidence type="ECO:0000256" key="5">
    <source>
        <dbReference type="ARBA" id="ARBA00022989"/>
    </source>
</evidence>
<dbReference type="InterPro" id="IPR003838">
    <property type="entry name" value="ABC3_permease_C"/>
</dbReference>
<dbReference type="AlphaFoldDB" id="A0A850QNY5"/>
<keyword evidence="2" id="KW-0813">Transport</keyword>